<dbReference type="Gene3D" id="1.10.238.10">
    <property type="entry name" value="EF-hand"/>
    <property type="match status" value="2"/>
</dbReference>
<dbReference type="SMART" id="SM00054">
    <property type="entry name" value="EFh"/>
    <property type="match status" value="1"/>
</dbReference>
<evidence type="ECO:0000259" key="10">
    <source>
        <dbReference type="PROSITE" id="PS50222"/>
    </source>
</evidence>
<accession>A0A8C2CF01</accession>
<dbReference type="InterPro" id="IPR011992">
    <property type="entry name" value="EF-hand-dom_pair"/>
</dbReference>
<dbReference type="PANTHER" id="PTHR23055">
    <property type="entry name" value="CALCIUM BINDING PROTEINS"/>
    <property type="match status" value="1"/>
</dbReference>
<comment type="similarity">
    <text evidence="2">Belongs to the recoverin family.</text>
</comment>
<dbReference type="InterPro" id="IPR018247">
    <property type="entry name" value="EF_Hand_1_Ca_BS"/>
</dbReference>
<reference evidence="11" key="1">
    <citation type="submission" date="2025-08" db="UniProtKB">
        <authorList>
            <consortium name="Ensembl"/>
        </authorList>
    </citation>
    <scope>IDENTIFICATION</scope>
</reference>
<evidence type="ECO:0000256" key="4">
    <source>
        <dbReference type="ARBA" id="ARBA00022707"/>
    </source>
</evidence>
<dbReference type="GO" id="GO:0005509">
    <property type="term" value="F:calcium ion binding"/>
    <property type="evidence" value="ECO:0007669"/>
    <property type="project" value="InterPro"/>
</dbReference>
<evidence type="ECO:0000256" key="6">
    <source>
        <dbReference type="ARBA" id="ARBA00022737"/>
    </source>
</evidence>
<evidence type="ECO:0000256" key="3">
    <source>
        <dbReference type="ARBA" id="ARBA00018066"/>
    </source>
</evidence>
<keyword evidence="7" id="KW-0106">Calcium</keyword>
<dbReference type="Ensembl" id="ENSCCRT00020012559.1">
    <property type="protein sequence ID" value="ENSCCRP00020011330.1"/>
    <property type="gene ID" value="ENSCCRG00020005736.1"/>
</dbReference>
<keyword evidence="9" id="KW-0472">Membrane</keyword>
<keyword evidence="9" id="KW-0812">Transmembrane</keyword>
<evidence type="ECO:0000313" key="11">
    <source>
        <dbReference type="Ensembl" id="ENSCCRP00020011330.1"/>
    </source>
</evidence>
<comment type="function">
    <text evidence="1">Regulates (in vitro) the inhibition of rhodopsin phosphorylation in a calcium-dependent manner.</text>
</comment>
<evidence type="ECO:0000256" key="9">
    <source>
        <dbReference type="SAM" id="Phobius"/>
    </source>
</evidence>
<dbReference type="AlphaFoldDB" id="A0A8C2CF01"/>
<keyword evidence="9" id="KW-1133">Transmembrane helix</keyword>
<evidence type="ECO:0000256" key="7">
    <source>
        <dbReference type="ARBA" id="ARBA00022837"/>
    </source>
</evidence>
<feature type="domain" description="EF-hand" evidence="10">
    <location>
        <begin position="140"/>
        <end position="175"/>
    </location>
</feature>
<dbReference type="PROSITE" id="PS00018">
    <property type="entry name" value="EF_HAND_1"/>
    <property type="match status" value="1"/>
</dbReference>
<evidence type="ECO:0000256" key="1">
    <source>
        <dbReference type="ARBA" id="ARBA00002143"/>
    </source>
</evidence>
<name>A0A8C2CF01_CYPCA</name>
<protein>
    <recommendedName>
        <fullName evidence="3">Visinin-like protein 1</fullName>
    </recommendedName>
</protein>
<keyword evidence="8" id="KW-0449">Lipoprotein</keyword>
<dbReference type="PANTHER" id="PTHR23055:SF101">
    <property type="entry name" value="VISININ-LIKE PROTEIN 1"/>
    <property type="match status" value="1"/>
</dbReference>
<organism evidence="11 12">
    <name type="scientific">Cyprinus carpio</name>
    <name type="common">Common carp</name>
    <dbReference type="NCBI Taxonomy" id="7962"/>
    <lineage>
        <taxon>Eukaryota</taxon>
        <taxon>Metazoa</taxon>
        <taxon>Chordata</taxon>
        <taxon>Craniata</taxon>
        <taxon>Vertebrata</taxon>
        <taxon>Euteleostomi</taxon>
        <taxon>Actinopterygii</taxon>
        <taxon>Neopterygii</taxon>
        <taxon>Teleostei</taxon>
        <taxon>Ostariophysi</taxon>
        <taxon>Cypriniformes</taxon>
        <taxon>Cyprinidae</taxon>
        <taxon>Cyprininae</taxon>
        <taxon>Cyprinus</taxon>
    </lineage>
</organism>
<dbReference type="PRINTS" id="PR00450">
    <property type="entry name" value="RECOVERIN"/>
</dbReference>
<dbReference type="InterPro" id="IPR002048">
    <property type="entry name" value="EF_hand_dom"/>
</dbReference>
<sequence length="185" mass="21676">MNLNSTQILTSGEEQQSENNCKDAVSINSLHLLLEHHWRTFYHHVISFFFHITILFHSFFLSHAVIMGKQNSKLTPEVMEDLVKNTEFNEHELKQWYKGFLKDCPSGRLNLDEFQQLYVKAIYKMVGTVIMMKMNEDGLTPEQRVDRIFSKMDKNNDDQITLDEFKEAAKSDPSIVLLLQCDMQK</sequence>
<feature type="transmembrane region" description="Helical" evidence="9">
    <location>
        <begin position="41"/>
        <end position="66"/>
    </location>
</feature>
<evidence type="ECO:0000256" key="5">
    <source>
        <dbReference type="ARBA" id="ARBA00022723"/>
    </source>
</evidence>
<evidence type="ECO:0000313" key="12">
    <source>
        <dbReference type="Proteomes" id="UP000694701"/>
    </source>
</evidence>
<dbReference type="PROSITE" id="PS50222">
    <property type="entry name" value="EF_HAND_2"/>
    <property type="match status" value="1"/>
</dbReference>
<keyword evidence="4" id="KW-0519">Myristate</keyword>
<keyword evidence="6" id="KW-0677">Repeat</keyword>
<dbReference type="InterPro" id="IPR028846">
    <property type="entry name" value="Recoverin"/>
</dbReference>
<proteinExistence type="inferred from homology"/>
<dbReference type="Proteomes" id="UP000694701">
    <property type="component" value="Unplaced"/>
</dbReference>
<evidence type="ECO:0000256" key="8">
    <source>
        <dbReference type="ARBA" id="ARBA00023288"/>
    </source>
</evidence>
<evidence type="ECO:0000256" key="2">
    <source>
        <dbReference type="ARBA" id="ARBA00006049"/>
    </source>
</evidence>
<keyword evidence="5" id="KW-0479">Metal-binding</keyword>
<dbReference type="SUPFAM" id="SSF47473">
    <property type="entry name" value="EF-hand"/>
    <property type="match status" value="1"/>
</dbReference>
<dbReference type="Pfam" id="PF13499">
    <property type="entry name" value="EF-hand_7"/>
    <property type="match status" value="1"/>
</dbReference>